<dbReference type="PANTHER" id="PTHR48064:SF6">
    <property type="entry name" value="RECEPTOR-LIKE PROTEIN KINASE 2"/>
    <property type="match status" value="1"/>
</dbReference>
<accession>A0ABY8U475</accession>
<dbReference type="InterPro" id="IPR032675">
    <property type="entry name" value="LRR_dom_sf"/>
</dbReference>
<proteinExistence type="predicted"/>
<keyword evidence="3" id="KW-0812">Transmembrane</keyword>
<comment type="subcellular location">
    <subcellularLocation>
        <location evidence="1">Cytoplasm</location>
        <location evidence="1">Cytoskeleton</location>
        <location evidence="1">Cilium axoneme</location>
    </subcellularLocation>
</comment>
<evidence type="ECO:0000256" key="2">
    <source>
        <dbReference type="SAM" id="MobiDB-lite"/>
    </source>
</evidence>
<name>A0ABY8U475_TETOB</name>
<evidence type="ECO:0000256" key="1">
    <source>
        <dbReference type="ARBA" id="ARBA00004430"/>
    </source>
</evidence>
<feature type="transmembrane region" description="Helical" evidence="3">
    <location>
        <begin position="553"/>
        <end position="574"/>
    </location>
</feature>
<dbReference type="Proteomes" id="UP001244341">
    <property type="component" value="Chromosome 7b"/>
</dbReference>
<feature type="region of interest" description="Disordered" evidence="2">
    <location>
        <begin position="1395"/>
        <end position="1415"/>
    </location>
</feature>
<evidence type="ECO:0000313" key="5">
    <source>
        <dbReference type="Proteomes" id="UP001244341"/>
    </source>
</evidence>
<evidence type="ECO:0000313" key="4">
    <source>
        <dbReference type="EMBL" id="WIA15919.1"/>
    </source>
</evidence>
<feature type="compositionally biased region" description="Polar residues" evidence="2">
    <location>
        <begin position="723"/>
        <end position="738"/>
    </location>
</feature>
<feature type="compositionally biased region" description="Acidic residues" evidence="2">
    <location>
        <begin position="1402"/>
        <end position="1415"/>
    </location>
</feature>
<dbReference type="InterPro" id="IPR053038">
    <property type="entry name" value="RLP_Defense"/>
</dbReference>
<feature type="transmembrane region" description="Helical" evidence="3">
    <location>
        <begin position="499"/>
        <end position="525"/>
    </location>
</feature>
<dbReference type="SUPFAM" id="SSF52058">
    <property type="entry name" value="L domain-like"/>
    <property type="match status" value="1"/>
</dbReference>
<evidence type="ECO:0008006" key="6">
    <source>
        <dbReference type="Google" id="ProtNLM"/>
    </source>
</evidence>
<dbReference type="SUPFAM" id="SSF55073">
    <property type="entry name" value="Nucleotide cyclase"/>
    <property type="match status" value="2"/>
</dbReference>
<protein>
    <recommendedName>
        <fullName evidence="6">Guanylate cyclase domain-containing protein</fullName>
    </recommendedName>
</protein>
<keyword evidence="3" id="KW-1133">Transmembrane helix</keyword>
<gene>
    <name evidence="4" type="ORF">OEZ85_012668</name>
</gene>
<dbReference type="EMBL" id="CP126214">
    <property type="protein sequence ID" value="WIA15919.1"/>
    <property type="molecule type" value="Genomic_DNA"/>
</dbReference>
<dbReference type="PANTHER" id="PTHR48064">
    <property type="entry name" value="OS01G0750400 PROTEIN"/>
    <property type="match status" value="1"/>
</dbReference>
<dbReference type="Gene3D" id="3.80.10.10">
    <property type="entry name" value="Ribonuclease Inhibitor"/>
    <property type="match status" value="2"/>
</dbReference>
<feature type="region of interest" description="Disordered" evidence="2">
    <location>
        <begin position="710"/>
        <end position="738"/>
    </location>
</feature>
<keyword evidence="3" id="KW-0472">Membrane</keyword>
<reference evidence="4 5" key="1">
    <citation type="submission" date="2023-05" db="EMBL/GenBank/DDBJ databases">
        <title>A 100% complete, gapless, phased diploid assembly of the Scenedesmus obliquus UTEX 3031 genome.</title>
        <authorList>
            <person name="Biondi T.C."/>
            <person name="Hanschen E.R."/>
            <person name="Kwon T."/>
            <person name="Eng W."/>
            <person name="Kruse C.P.S."/>
            <person name="Koehler S.I."/>
            <person name="Kunde Y."/>
            <person name="Gleasner C.D."/>
            <person name="You Mak K.T."/>
            <person name="Polle J."/>
            <person name="Hovde B.T."/>
            <person name="Starkenburg S.R."/>
        </authorList>
    </citation>
    <scope>NUCLEOTIDE SEQUENCE [LARGE SCALE GENOMIC DNA]</scope>
    <source>
        <strain evidence="4 5">DOE0152z</strain>
    </source>
</reference>
<feature type="compositionally biased region" description="Polar residues" evidence="2">
    <location>
        <begin position="656"/>
        <end position="678"/>
    </location>
</feature>
<feature type="region of interest" description="Disordered" evidence="2">
    <location>
        <begin position="652"/>
        <end position="678"/>
    </location>
</feature>
<dbReference type="InterPro" id="IPR029787">
    <property type="entry name" value="Nucleotide_cyclase"/>
</dbReference>
<dbReference type="Gene3D" id="3.30.70.1230">
    <property type="entry name" value="Nucleotide cyclase"/>
    <property type="match status" value="2"/>
</dbReference>
<organism evidence="4 5">
    <name type="scientific">Tetradesmus obliquus</name>
    <name type="common">Green alga</name>
    <name type="synonym">Acutodesmus obliquus</name>
    <dbReference type="NCBI Taxonomy" id="3088"/>
    <lineage>
        <taxon>Eukaryota</taxon>
        <taxon>Viridiplantae</taxon>
        <taxon>Chlorophyta</taxon>
        <taxon>core chlorophytes</taxon>
        <taxon>Chlorophyceae</taxon>
        <taxon>CS clade</taxon>
        <taxon>Sphaeropleales</taxon>
        <taxon>Scenedesmaceae</taxon>
        <taxon>Tetradesmus</taxon>
    </lineage>
</organism>
<sequence length="1415" mass="148903">MSFVGSQRLLWAVLPVSKLELLNNRLQGSINTPGFVEALQQLHSCGLTTFAIGGASFGVVGTISPQFGAFDRLQEFAIVTTNITGSIPAELGGMRALEALMLQGNYLDGTIPAELGSLPNLRVLNLGKNGFTDVGLAMHGPIPASFERLRRLVVLSLEVNSFSGALPPHMCSNMTSLNAVSLRNNNFSGSADQFGGCTLVSLDLADNGFSGPIPRPSDDSRAWVNLVMLRLSNNKFEGQLPELQLGEASVLSSIIAPGNQLTGTIPRSWTNLPWLSTVDLSTNDVGGSLPEEFAFTSRLTQLNLRNNPKLVGTISPWFRLAGSLQTFDLRNTNVNGSLPGITRAQREAGLVPEDKLCGSDAAGLARLMNLQIVNIQATDMAAKCGENNSLGSINEALPWYLKVDSHTWQVPLRDPGFNNNTDMECPRIIQREYCVNNQLPRLFDNSSLPSWSMSPSYYHYLGCRCLKGYSAAWDWAPLPSGACTVRRLQCSPEQGLDKAAVIGVSFATSVVGMLLLGYCLYVSWYGRWGLPKLKRAYDDIKKRRDGAPKSGRVSIVITDIESYSALMVAMPLIMGKAMSVHNNAMRKAAWTHYGFIIGQEGDSFIVAFREALDAVAFCLQVQQALMRADWPQELLTHQKQLDCAAAGLTPPGQLIRDSSNHSNNSTTPRLSSYSTTSVSPLPPFGPLRSISGGAANSSGGFVAMPTELINQSSSNSSRPRSPGPTQAAQRPTSISLDGTADSLTSAGTFVTAAPGSYISSTAAAAAAAGGVAASGNGAGGVEAVSAVSLLLPGLRVRMGVASGMLGDKEDCLNCKVLEVARVVSDAGSGGQVLLDSVSFGLVKDRLEELGQVGHSGYARSSRVTGWGTPRGWLARKLKRARLSAEAIVLDMGLYSIPGFGSSHALDAAQLLPDAPADSTAAAALADAGAATAAAAQQEPPAAAPAAAAAGCLRIYQILAPRLLERAHLYGNKLQLKPGSALHDLPFFAAPGTTSASLIDQLLQQVSDFGAVYKQGSGSVKGSKVMGSKVLQGVFERQQQQQQQRQQQQGSDASRQQEAAALTTYVFCSVILPAKARLALEPSVAAQVSAIVSRVLRQCLLALTNHASAAAAAAAAEAHDTGDAGSSNGVLRACGYMCREVGGDMKYLLVFHRPRFALEWCLLVQEALLWQDWPAAVLDRPGQLEHAATGLSPAAAAAAVTASAAAERDGCAPLLFRGPRIKMGVDCGIPQAVCPDHLGRADYHSNNINMAARYEAVCAQGGQILLSESYTVEVHQVGRFVVKGQPSPVDIVQVALQHLAARRFLLPDSPPKSAKGRLLEPQAAKCAQLSSVSAAASAGSAGGLLRQGAGLAPRPGSWVARAFSFGSGSAGGSSSCSSPRGGVGVGVGVQLQGLGLGQRESVQEDEEEGQQQEGDV</sequence>
<evidence type="ECO:0000256" key="3">
    <source>
        <dbReference type="SAM" id="Phobius"/>
    </source>
</evidence>
<keyword evidence="5" id="KW-1185">Reference proteome</keyword>